<evidence type="ECO:0000259" key="1">
    <source>
        <dbReference type="Pfam" id="PF01590"/>
    </source>
</evidence>
<dbReference type="PANTHER" id="PTHR43102:SF2">
    <property type="entry name" value="GAF DOMAIN-CONTAINING PROTEIN"/>
    <property type="match status" value="1"/>
</dbReference>
<proteinExistence type="predicted"/>
<dbReference type="InterPro" id="IPR029016">
    <property type="entry name" value="GAF-like_dom_sf"/>
</dbReference>
<accession>A0ABN1HZA0</accession>
<keyword evidence="3" id="KW-1185">Reference proteome</keyword>
<dbReference type="PANTHER" id="PTHR43102">
    <property type="entry name" value="SLR1143 PROTEIN"/>
    <property type="match status" value="1"/>
</dbReference>
<gene>
    <name evidence="2" type="ORF">GCM10009102_29480</name>
</gene>
<name>A0ABN1HZA0_9SPHN</name>
<dbReference type="EMBL" id="BAAAES010000011">
    <property type="protein sequence ID" value="GAA0675349.1"/>
    <property type="molecule type" value="Genomic_DNA"/>
</dbReference>
<dbReference type="Gene3D" id="3.30.450.40">
    <property type="match status" value="1"/>
</dbReference>
<evidence type="ECO:0000313" key="2">
    <source>
        <dbReference type="EMBL" id="GAA0675349.1"/>
    </source>
</evidence>
<reference evidence="2 3" key="1">
    <citation type="journal article" date="2019" name="Int. J. Syst. Evol. Microbiol.">
        <title>The Global Catalogue of Microorganisms (GCM) 10K type strain sequencing project: providing services to taxonomists for standard genome sequencing and annotation.</title>
        <authorList>
            <consortium name="The Broad Institute Genomics Platform"/>
            <consortium name="The Broad Institute Genome Sequencing Center for Infectious Disease"/>
            <person name="Wu L."/>
            <person name="Ma J."/>
        </authorList>
    </citation>
    <scope>NUCLEOTIDE SEQUENCE [LARGE SCALE GENOMIC DNA]</scope>
    <source>
        <strain evidence="2 3">JCM 14603</strain>
    </source>
</reference>
<comment type="caution">
    <text evidence="2">The sequence shown here is derived from an EMBL/GenBank/DDBJ whole genome shotgun (WGS) entry which is preliminary data.</text>
</comment>
<feature type="domain" description="GAF" evidence="1">
    <location>
        <begin position="36"/>
        <end position="168"/>
    </location>
</feature>
<organism evidence="2 3">
    <name type="scientific">Sphingomonas insulae</name>
    <dbReference type="NCBI Taxonomy" id="424800"/>
    <lineage>
        <taxon>Bacteria</taxon>
        <taxon>Pseudomonadati</taxon>
        <taxon>Pseudomonadota</taxon>
        <taxon>Alphaproteobacteria</taxon>
        <taxon>Sphingomonadales</taxon>
        <taxon>Sphingomonadaceae</taxon>
        <taxon>Sphingomonas</taxon>
    </lineage>
</organism>
<evidence type="ECO:0000313" key="3">
    <source>
        <dbReference type="Proteomes" id="UP001500238"/>
    </source>
</evidence>
<sequence length="181" mass="19881">MIVTARDDERRMLKSLFRERKRSHAVRGLSILGSAPEPIFDRFVAAAANAFDAPIALMSLIHDDQQWFKAGHGLVIDCIPRDSGFCSFTLDRPDIMETADPQADPRFANLPVVAGEPHIRYYIGAPLRRVSGIDVGALCILDTKRRSPASPDQKAYLIGLARQASTALEARLDLLQRGAAA</sequence>
<dbReference type="Proteomes" id="UP001500238">
    <property type="component" value="Unassembled WGS sequence"/>
</dbReference>
<dbReference type="SUPFAM" id="SSF55781">
    <property type="entry name" value="GAF domain-like"/>
    <property type="match status" value="1"/>
</dbReference>
<dbReference type="InterPro" id="IPR003018">
    <property type="entry name" value="GAF"/>
</dbReference>
<dbReference type="Pfam" id="PF01590">
    <property type="entry name" value="GAF"/>
    <property type="match status" value="1"/>
</dbReference>
<protein>
    <recommendedName>
        <fullName evidence="1">GAF domain-containing protein</fullName>
    </recommendedName>
</protein>